<dbReference type="EMBL" id="UINC01006130">
    <property type="protein sequence ID" value="SVA25665.1"/>
    <property type="molecule type" value="Genomic_DNA"/>
</dbReference>
<dbReference type="GO" id="GO:0020037">
    <property type="term" value="F:heme binding"/>
    <property type="evidence" value="ECO:0007669"/>
    <property type="project" value="InterPro"/>
</dbReference>
<dbReference type="InterPro" id="IPR036909">
    <property type="entry name" value="Cyt_c-like_dom_sf"/>
</dbReference>
<dbReference type="PROSITE" id="PS51007">
    <property type="entry name" value="CYTC"/>
    <property type="match status" value="1"/>
</dbReference>
<evidence type="ECO:0000313" key="5">
    <source>
        <dbReference type="EMBL" id="SVA25665.1"/>
    </source>
</evidence>
<proteinExistence type="predicted"/>
<gene>
    <name evidence="5" type="ORF">METZ01_LOCUS78519</name>
</gene>
<dbReference type="SUPFAM" id="SSF46626">
    <property type="entry name" value="Cytochrome c"/>
    <property type="match status" value="1"/>
</dbReference>
<feature type="domain" description="Cytochrome c" evidence="4">
    <location>
        <begin position="79"/>
        <end position="162"/>
    </location>
</feature>
<keyword evidence="2" id="KW-0479">Metal-binding</keyword>
<evidence type="ECO:0000256" key="2">
    <source>
        <dbReference type="ARBA" id="ARBA00022723"/>
    </source>
</evidence>
<evidence type="ECO:0000259" key="4">
    <source>
        <dbReference type="PROSITE" id="PS51007"/>
    </source>
</evidence>
<dbReference type="PANTHER" id="PTHR40394">
    <property type="entry name" value="LIPOPROTEIN-RELATED"/>
    <property type="match status" value="1"/>
</dbReference>
<sequence length="167" mass="19093">MVSCFDPSKPNYQYFPNMYESVGYETYEESKAFSNGFEAQLPVEGTIPRGWVPYEYEDTNEGYDLAKTNLFSPLKKDEKNLSQGKELYAIYCAVCHGSKGDGQGILTKREKFLGIPSYADRDITEGSTYHVLMHGRNLMGSHASQVDVKERWQITQYVMSLRENLVK</sequence>
<evidence type="ECO:0000256" key="1">
    <source>
        <dbReference type="ARBA" id="ARBA00022617"/>
    </source>
</evidence>
<keyword evidence="3" id="KW-0408">Iron</keyword>
<dbReference type="Gene3D" id="1.10.760.10">
    <property type="entry name" value="Cytochrome c-like domain"/>
    <property type="match status" value="1"/>
</dbReference>
<dbReference type="PANTHER" id="PTHR40394:SF2">
    <property type="entry name" value="QUINOL:CYTOCHROME C OXIDOREDUCTASE MEMBRANE PROTEIN"/>
    <property type="match status" value="1"/>
</dbReference>
<organism evidence="5">
    <name type="scientific">marine metagenome</name>
    <dbReference type="NCBI Taxonomy" id="408172"/>
    <lineage>
        <taxon>unclassified sequences</taxon>
        <taxon>metagenomes</taxon>
        <taxon>ecological metagenomes</taxon>
    </lineage>
</organism>
<dbReference type="InterPro" id="IPR009056">
    <property type="entry name" value="Cyt_c-like_dom"/>
</dbReference>
<protein>
    <recommendedName>
        <fullName evidence="4">Cytochrome c domain-containing protein</fullName>
    </recommendedName>
</protein>
<dbReference type="GO" id="GO:0009055">
    <property type="term" value="F:electron transfer activity"/>
    <property type="evidence" value="ECO:0007669"/>
    <property type="project" value="InterPro"/>
</dbReference>
<evidence type="ECO:0000256" key="3">
    <source>
        <dbReference type="ARBA" id="ARBA00023004"/>
    </source>
</evidence>
<keyword evidence="1" id="KW-0349">Heme</keyword>
<dbReference type="Pfam" id="PF13442">
    <property type="entry name" value="Cytochrome_CBB3"/>
    <property type="match status" value="1"/>
</dbReference>
<name>A0A381UBQ5_9ZZZZ</name>
<accession>A0A381UBQ5</accession>
<reference evidence="5" key="1">
    <citation type="submission" date="2018-05" db="EMBL/GenBank/DDBJ databases">
        <authorList>
            <person name="Lanie J.A."/>
            <person name="Ng W.-L."/>
            <person name="Kazmierczak K.M."/>
            <person name="Andrzejewski T.M."/>
            <person name="Davidsen T.M."/>
            <person name="Wayne K.J."/>
            <person name="Tettelin H."/>
            <person name="Glass J.I."/>
            <person name="Rusch D."/>
            <person name="Podicherti R."/>
            <person name="Tsui H.-C.T."/>
            <person name="Winkler M.E."/>
        </authorList>
    </citation>
    <scope>NUCLEOTIDE SEQUENCE</scope>
</reference>
<dbReference type="AlphaFoldDB" id="A0A381UBQ5"/>
<dbReference type="GO" id="GO:0046872">
    <property type="term" value="F:metal ion binding"/>
    <property type="evidence" value="ECO:0007669"/>
    <property type="project" value="UniProtKB-KW"/>
</dbReference>